<protein>
    <submittedName>
        <fullName evidence="6">Uncharacterized UPF0721 integral membrane protein</fullName>
    </submittedName>
</protein>
<feature type="transmembrane region" description="Helical" evidence="5">
    <location>
        <begin position="243"/>
        <end position="261"/>
    </location>
</feature>
<evidence type="ECO:0000256" key="5">
    <source>
        <dbReference type="SAM" id="Phobius"/>
    </source>
</evidence>
<reference evidence="6" key="1">
    <citation type="submission" date="2018-06" db="EMBL/GenBank/DDBJ databases">
        <authorList>
            <person name="Zhirakovskaya E."/>
        </authorList>
    </citation>
    <scope>NUCLEOTIDE SEQUENCE</scope>
</reference>
<comment type="subcellular location">
    <subcellularLocation>
        <location evidence="1">Membrane</location>
        <topology evidence="1">Multi-pass membrane protein</topology>
    </subcellularLocation>
</comment>
<evidence type="ECO:0000313" key="6">
    <source>
        <dbReference type="EMBL" id="VAW99674.1"/>
    </source>
</evidence>
<dbReference type="Pfam" id="PF01925">
    <property type="entry name" value="TauE"/>
    <property type="match status" value="1"/>
</dbReference>
<evidence type="ECO:0000256" key="3">
    <source>
        <dbReference type="ARBA" id="ARBA00022989"/>
    </source>
</evidence>
<feature type="transmembrane region" description="Helical" evidence="5">
    <location>
        <begin position="6"/>
        <end position="38"/>
    </location>
</feature>
<keyword evidence="4 5" id="KW-0472">Membrane</keyword>
<dbReference type="PANTHER" id="PTHR43483">
    <property type="entry name" value="MEMBRANE TRANSPORTER PROTEIN HI_0806-RELATED"/>
    <property type="match status" value="1"/>
</dbReference>
<dbReference type="PANTHER" id="PTHR43483:SF3">
    <property type="entry name" value="MEMBRANE TRANSPORTER PROTEIN HI_0806-RELATED"/>
    <property type="match status" value="1"/>
</dbReference>
<evidence type="ECO:0000256" key="1">
    <source>
        <dbReference type="ARBA" id="ARBA00004141"/>
    </source>
</evidence>
<feature type="transmembrane region" description="Helical" evidence="5">
    <location>
        <begin position="110"/>
        <end position="128"/>
    </location>
</feature>
<feature type="transmembrane region" description="Helical" evidence="5">
    <location>
        <begin position="212"/>
        <end position="231"/>
    </location>
</feature>
<evidence type="ECO:0000256" key="2">
    <source>
        <dbReference type="ARBA" id="ARBA00022692"/>
    </source>
</evidence>
<dbReference type="AlphaFoldDB" id="A0A3B1B037"/>
<dbReference type="GO" id="GO:0016020">
    <property type="term" value="C:membrane"/>
    <property type="evidence" value="ECO:0007669"/>
    <property type="project" value="UniProtKB-SubCell"/>
</dbReference>
<proteinExistence type="predicted"/>
<accession>A0A3B1B037</accession>
<organism evidence="6">
    <name type="scientific">hydrothermal vent metagenome</name>
    <dbReference type="NCBI Taxonomy" id="652676"/>
    <lineage>
        <taxon>unclassified sequences</taxon>
        <taxon>metagenomes</taxon>
        <taxon>ecological metagenomes</taxon>
    </lineage>
</organism>
<name>A0A3B1B037_9ZZZZ</name>
<dbReference type="EMBL" id="UOFS01000040">
    <property type="protein sequence ID" value="VAW99674.1"/>
    <property type="molecule type" value="Genomic_DNA"/>
</dbReference>
<dbReference type="InterPro" id="IPR002781">
    <property type="entry name" value="TM_pro_TauE-like"/>
</dbReference>
<feature type="transmembrane region" description="Helical" evidence="5">
    <location>
        <begin position="45"/>
        <end position="64"/>
    </location>
</feature>
<feature type="transmembrane region" description="Helical" evidence="5">
    <location>
        <begin position="84"/>
        <end position="103"/>
    </location>
</feature>
<evidence type="ECO:0000256" key="4">
    <source>
        <dbReference type="ARBA" id="ARBA00023136"/>
    </source>
</evidence>
<keyword evidence="2 5" id="KW-0812">Transmembrane</keyword>
<feature type="transmembrane region" description="Helical" evidence="5">
    <location>
        <begin position="140"/>
        <end position="168"/>
    </location>
</feature>
<feature type="transmembrane region" description="Helical" evidence="5">
    <location>
        <begin position="175"/>
        <end position="200"/>
    </location>
</feature>
<sequence>MDIILIYIIIGAIAGVIAGMLGVGGGLVIVPVLTIIFVQNGFDNNIIVHLAIGTSLATIVFTSLSSTRAHHAHGAIQWPVVKQLLPGIIVGAISGALLANYFATDILKTIFVIFELSVAIQMAFQLSPSAHQRLPSASRLLGVGTVIGGISSVIGIGGGTLTVPFLLWCRVSMRYAIATSSACGIPIAIAGSLGFLFVGLNNTNLPEYATGYIYWPAFFGIVIASMATAPFGAKLAHNLPVKVLRKIFSLFLLFLAIKMFLQ</sequence>
<gene>
    <name evidence="6" type="ORF">MNBD_GAMMA22-2881</name>
</gene>
<keyword evidence="3 5" id="KW-1133">Transmembrane helix</keyword>